<evidence type="ECO:0000313" key="11">
    <source>
        <dbReference type="Proteomes" id="UP000070578"/>
    </source>
</evidence>
<dbReference type="InterPro" id="IPR011491">
    <property type="entry name" value="FlgE_D2"/>
</dbReference>
<dbReference type="Pfam" id="PF22692">
    <property type="entry name" value="LlgE_F_G_D1"/>
    <property type="match status" value="1"/>
</dbReference>
<dbReference type="PANTHER" id="PTHR30435:SF1">
    <property type="entry name" value="FLAGELLAR HOOK PROTEIN FLGE"/>
    <property type="match status" value="1"/>
</dbReference>
<name>A0A139BXJ9_9PROT</name>
<dbReference type="AlphaFoldDB" id="A0A139BXJ9"/>
<keyword evidence="10" id="KW-0969">Cilium</keyword>
<dbReference type="Pfam" id="PF06429">
    <property type="entry name" value="Flg_bbr_C"/>
    <property type="match status" value="1"/>
</dbReference>
<comment type="similarity">
    <text evidence="2 5">Belongs to the flagella basal body rod proteins family.</text>
</comment>
<dbReference type="NCBIfam" id="NF004238">
    <property type="entry name" value="PRK05682.1-1"/>
    <property type="match status" value="1"/>
</dbReference>
<evidence type="ECO:0000259" key="8">
    <source>
        <dbReference type="Pfam" id="PF07559"/>
    </source>
</evidence>
<keyword evidence="10" id="KW-0282">Flagellum</keyword>
<evidence type="ECO:0000313" key="10">
    <source>
        <dbReference type="EMBL" id="KXS33736.1"/>
    </source>
</evidence>
<feature type="domain" description="Flagellar hook protein FlgE D2" evidence="8">
    <location>
        <begin position="161"/>
        <end position="209"/>
    </location>
</feature>
<comment type="function">
    <text evidence="5">A flexible structure which links the flagellar filament to the drive apparatus in the basal body.</text>
</comment>
<dbReference type="NCBIfam" id="TIGR03506">
    <property type="entry name" value="FlgEFG_subfam"/>
    <property type="match status" value="1"/>
</dbReference>
<dbReference type="EMBL" id="LSLI01000002">
    <property type="protein sequence ID" value="KXS33736.1"/>
    <property type="molecule type" value="Genomic_DNA"/>
</dbReference>
<comment type="subcellular location">
    <subcellularLocation>
        <location evidence="1 5">Bacterial flagellum basal body</location>
    </subcellularLocation>
</comment>
<evidence type="ECO:0000256" key="3">
    <source>
        <dbReference type="ARBA" id="ARBA00019015"/>
    </source>
</evidence>
<feature type="domain" description="Flagellar basal-body/hook protein C-terminal" evidence="7">
    <location>
        <begin position="430"/>
        <end position="475"/>
    </location>
</feature>
<feature type="domain" description="Flagellar hook protein FlgE/F/G-like D1" evidence="9">
    <location>
        <begin position="83"/>
        <end position="124"/>
    </location>
</feature>
<feature type="domain" description="Flagellar basal body rod protein N-terminal" evidence="6">
    <location>
        <begin position="6"/>
        <end position="33"/>
    </location>
</feature>
<protein>
    <recommendedName>
        <fullName evidence="3 5">Flagellar hook protein FlgE</fullName>
    </recommendedName>
</protein>
<reference evidence="10 11" key="1">
    <citation type="submission" date="2016-02" db="EMBL/GenBank/DDBJ databases">
        <authorList>
            <person name="Wen L."/>
            <person name="He K."/>
            <person name="Yang H."/>
        </authorList>
    </citation>
    <scope>NUCLEOTIDE SEQUENCE [LARGE SCALE GENOMIC DNA]</scope>
    <source>
        <strain evidence="10">ShG14-8</strain>
    </source>
</reference>
<dbReference type="InterPro" id="IPR019776">
    <property type="entry name" value="Flagellar_basal_body_rod_CS"/>
</dbReference>
<dbReference type="GO" id="GO:0005829">
    <property type="term" value="C:cytosol"/>
    <property type="evidence" value="ECO:0007669"/>
    <property type="project" value="TreeGrafter"/>
</dbReference>
<dbReference type="Pfam" id="PF00460">
    <property type="entry name" value="Flg_bb_rod"/>
    <property type="match status" value="1"/>
</dbReference>
<dbReference type="PATRIC" id="fig|1796491.3.peg.136"/>
<feature type="domain" description="Flagellar hook protein FlgE D2" evidence="8">
    <location>
        <begin position="278"/>
        <end position="357"/>
    </location>
</feature>
<dbReference type="InterPro" id="IPR020013">
    <property type="entry name" value="Flagellar_FlgE/F/G"/>
</dbReference>
<evidence type="ECO:0000259" key="6">
    <source>
        <dbReference type="Pfam" id="PF00460"/>
    </source>
</evidence>
<organism evidence="10 11">
    <name type="scientific">Candidatus Gallionella acididurans</name>
    <dbReference type="NCBI Taxonomy" id="1796491"/>
    <lineage>
        <taxon>Bacteria</taxon>
        <taxon>Pseudomonadati</taxon>
        <taxon>Pseudomonadota</taxon>
        <taxon>Betaproteobacteria</taxon>
        <taxon>Nitrosomonadales</taxon>
        <taxon>Gallionellaceae</taxon>
        <taxon>Gallionella</taxon>
    </lineage>
</organism>
<dbReference type="InterPro" id="IPR001444">
    <property type="entry name" value="Flag_bb_rod_N"/>
</dbReference>
<gene>
    <name evidence="10" type="ORF">AWT59_0126</name>
</gene>
<dbReference type="Proteomes" id="UP000070578">
    <property type="component" value="Unassembled WGS sequence"/>
</dbReference>
<dbReference type="InterPro" id="IPR053967">
    <property type="entry name" value="LlgE_F_G-like_D1"/>
</dbReference>
<evidence type="ECO:0000259" key="7">
    <source>
        <dbReference type="Pfam" id="PF06429"/>
    </source>
</evidence>
<dbReference type="InterPro" id="IPR037058">
    <property type="entry name" value="Falgellar_hook_FlgE_sf"/>
</dbReference>
<dbReference type="GO" id="GO:0009424">
    <property type="term" value="C:bacterial-type flagellum hook"/>
    <property type="evidence" value="ECO:0007669"/>
    <property type="project" value="TreeGrafter"/>
</dbReference>
<dbReference type="GO" id="GO:0009425">
    <property type="term" value="C:bacterial-type flagellum basal body"/>
    <property type="evidence" value="ECO:0007669"/>
    <property type="project" value="UniProtKB-SubCell"/>
</dbReference>
<reference evidence="10 11" key="2">
    <citation type="submission" date="2016-03" db="EMBL/GenBank/DDBJ databases">
        <title>New uncultured bacterium of the family Gallionellaceae from acid mine drainage: description and reconstruction of genome based on metagenomic analysis of microbial community.</title>
        <authorList>
            <person name="Kadnikov V."/>
            <person name="Ivasenko D."/>
            <person name="Beletsky A."/>
            <person name="Mardanov A."/>
            <person name="Danilova E."/>
            <person name="Pimenov N."/>
            <person name="Karnachuk O."/>
            <person name="Ravin N."/>
        </authorList>
    </citation>
    <scope>NUCLEOTIDE SEQUENCE [LARGE SCALE GENOMIC DNA]</scope>
    <source>
        <strain evidence="10">ShG14-8</strain>
    </source>
</reference>
<dbReference type="PANTHER" id="PTHR30435">
    <property type="entry name" value="FLAGELLAR PROTEIN"/>
    <property type="match status" value="1"/>
</dbReference>
<evidence type="ECO:0000256" key="2">
    <source>
        <dbReference type="ARBA" id="ARBA00009677"/>
    </source>
</evidence>
<sequence>MAFDQGLSGLNAAVQNLNVIGNNVANANTVGFKESQAQFADVYANSLVGSGGLQVGSGTTVATVAQQFAQGTITVTSNSMDMAINGNGFYRMDNNGTVTYSRNGQFQLDQNGFMVNAQGLKLTGYPVSATGAILPGNPVPLQMSAAPLAPKSTVNVTAGLNLNANATAPATAVFNPMDPTSYNNSTSTTVYDSLGNSHVSTLYFQQQPLPLAPLGNASMAAGSSTMTLSGSTAGLATGDTLTVAGVTYTISGVTNATTLTVTPATVAAVGPSAPTATNAPSGTWNTYLTVDGASVPALPATLTSLTFNTSGTLASAPTAAATFTPPGAAAQTLTFNFGSTTQYGAPFGVNSLTQDGYTTGQLIGVNTSANGTIVGSYTNGQTMSLGQVVLANFSNPQGLQSLSGNQWAQSATSGAPLVGAPGSASLGVLQSSAVESSNVDLTSELVNMITAQRAYQANAQTIKTQDQLTQTLINLR</sequence>
<dbReference type="InterPro" id="IPR010930">
    <property type="entry name" value="Flg_bb/hook_C_dom"/>
</dbReference>
<dbReference type="Pfam" id="PF07559">
    <property type="entry name" value="FlgE_D2"/>
    <property type="match status" value="2"/>
</dbReference>
<evidence type="ECO:0000256" key="4">
    <source>
        <dbReference type="ARBA" id="ARBA00023143"/>
    </source>
</evidence>
<keyword evidence="4 5" id="KW-0975">Bacterial flagellum</keyword>
<dbReference type="SUPFAM" id="SSF117143">
    <property type="entry name" value="Flagellar hook protein flgE"/>
    <property type="match status" value="1"/>
</dbReference>
<dbReference type="Gene3D" id="2.60.98.20">
    <property type="entry name" value="Flagellar hook protein FlgE"/>
    <property type="match status" value="1"/>
</dbReference>
<evidence type="ECO:0000259" key="9">
    <source>
        <dbReference type="Pfam" id="PF22692"/>
    </source>
</evidence>
<dbReference type="GO" id="GO:0071978">
    <property type="term" value="P:bacterial-type flagellum-dependent swarming motility"/>
    <property type="evidence" value="ECO:0007669"/>
    <property type="project" value="TreeGrafter"/>
</dbReference>
<keyword evidence="10" id="KW-0966">Cell projection</keyword>
<dbReference type="PROSITE" id="PS00588">
    <property type="entry name" value="FLAGELLA_BB_ROD"/>
    <property type="match status" value="1"/>
</dbReference>
<accession>A0A139BXJ9</accession>
<proteinExistence type="inferred from homology"/>
<dbReference type="InterPro" id="IPR037925">
    <property type="entry name" value="FlgE/F/G-like"/>
</dbReference>
<evidence type="ECO:0000256" key="1">
    <source>
        <dbReference type="ARBA" id="ARBA00004117"/>
    </source>
</evidence>
<evidence type="ECO:0000256" key="5">
    <source>
        <dbReference type="RuleBase" id="RU362116"/>
    </source>
</evidence>
<comment type="caution">
    <text evidence="10">The sequence shown here is derived from an EMBL/GenBank/DDBJ whole genome shotgun (WGS) entry which is preliminary data.</text>
</comment>